<proteinExistence type="predicted"/>
<keyword evidence="3" id="KW-1185">Reference proteome</keyword>
<gene>
    <name evidence="2" type="ORF">E2C01_070647</name>
</gene>
<accession>A0A5B7HUQ2</accession>
<feature type="region of interest" description="Disordered" evidence="1">
    <location>
        <begin position="66"/>
        <end position="168"/>
    </location>
</feature>
<feature type="compositionally biased region" description="Polar residues" evidence="1">
    <location>
        <begin position="107"/>
        <end position="132"/>
    </location>
</feature>
<name>A0A5B7HUQ2_PORTR</name>
<dbReference type="AlphaFoldDB" id="A0A5B7HUQ2"/>
<organism evidence="2 3">
    <name type="scientific">Portunus trituberculatus</name>
    <name type="common">Swimming crab</name>
    <name type="synonym">Neptunus trituberculatus</name>
    <dbReference type="NCBI Taxonomy" id="210409"/>
    <lineage>
        <taxon>Eukaryota</taxon>
        <taxon>Metazoa</taxon>
        <taxon>Ecdysozoa</taxon>
        <taxon>Arthropoda</taxon>
        <taxon>Crustacea</taxon>
        <taxon>Multicrustacea</taxon>
        <taxon>Malacostraca</taxon>
        <taxon>Eumalacostraca</taxon>
        <taxon>Eucarida</taxon>
        <taxon>Decapoda</taxon>
        <taxon>Pleocyemata</taxon>
        <taxon>Brachyura</taxon>
        <taxon>Eubrachyura</taxon>
        <taxon>Portunoidea</taxon>
        <taxon>Portunidae</taxon>
        <taxon>Portuninae</taxon>
        <taxon>Portunus</taxon>
    </lineage>
</organism>
<evidence type="ECO:0000256" key="1">
    <source>
        <dbReference type="SAM" id="MobiDB-lite"/>
    </source>
</evidence>
<comment type="caution">
    <text evidence="2">The sequence shown here is derived from an EMBL/GenBank/DDBJ whole genome shotgun (WGS) entry which is preliminary data.</text>
</comment>
<evidence type="ECO:0000313" key="3">
    <source>
        <dbReference type="Proteomes" id="UP000324222"/>
    </source>
</evidence>
<feature type="compositionally biased region" description="Basic and acidic residues" evidence="1">
    <location>
        <begin position="157"/>
        <end position="168"/>
    </location>
</feature>
<reference evidence="2 3" key="1">
    <citation type="submission" date="2019-05" db="EMBL/GenBank/DDBJ databases">
        <title>Another draft genome of Portunus trituberculatus and its Hox gene families provides insights of decapod evolution.</title>
        <authorList>
            <person name="Jeong J.-H."/>
            <person name="Song I."/>
            <person name="Kim S."/>
            <person name="Choi T."/>
            <person name="Kim D."/>
            <person name="Ryu S."/>
            <person name="Kim W."/>
        </authorList>
    </citation>
    <scope>NUCLEOTIDE SEQUENCE [LARGE SCALE GENOMIC DNA]</scope>
    <source>
        <tissue evidence="2">Muscle</tissue>
    </source>
</reference>
<sequence length="168" mass="18809">MQTTFTSFSNDKNLTSHPSFSLLPSFPPSLLPLTYSGPSGEPRPSQHSDLFLRLLANLPWQLEAAINSRREGREEGRKTAPTHLSNPHPRQHCPSLPSIHMSPPSTPTHSNPLQLTPSLAPLPQQSSEQVNQPRRRKTCTNNELPHVKAISALRYNGNEKKKENKNEE</sequence>
<protein>
    <submittedName>
        <fullName evidence="2">Uncharacterized protein</fullName>
    </submittedName>
</protein>
<evidence type="ECO:0000313" key="2">
    <source>
        <dbReference type="EMBL" id="MPC76240.1"/>
    </source>
</evidence>
<feature type="compositionally biased region" description="Basic and acidic residues" evidence="1">
    <location>
        <begin position="68"/>
        <end position="78"/>
    </location>
</feature>
<dbReference type="Proteomes" id="UP000324222">
    <property type="component" value="Unassembled WGS sequence"/>
</dbReference>
<dbReference type="EMBL" id="VSRR010042912">
    <property type="protein sequence ID" value="MPC76240.1"/>
    <property type="molecule type" value="Genomic_DNA"/>
</dbReference>